<dbReference type="NCBIfam" id="NF007783">
    <property type="entry name" value="PRK10474.1"/>
    <property type="match status" value="2"/>
</dbReference>
<name>A0A069Q684_PSEAI</name>
<dbReference type="InterPro" id="IPR036095">
    <property type="entry name" value="PTS_EIIB-like_sf"/>
</dbReference>
<keyword evidence="9" id="KW-0598">Phosphotransferase system</keyword>
<evidence type="ECO:0000256" key="14">
    <source>
        <dbReference type="SAM" id="Phobius"/>
    </source>
</evidence>
<feature type="domain" description="PTS EIIC type-2" evidence="16">
    <location>
        <begin position="239"/>
        <end position="573"/>
    </location>
</feature>
<evidence type="ECO:0000256" key="12">
    <source>
        <dbReference type="ARBA" id="ARBA00022989"/>
    </source>
</evidence>
<dbReference type="GO" id="GO:0009401">
    <property type="term" value="P:phosphoenolpyruvate-dependent sugar phosphotransferase system"/>
    <property type="evidence" value="ECO:0007669"/>
    <property type="project" value="UniProtKB-KW"/>
</dbReference>
<evidence type="ECO:0000313" key="19">
    <source>
        <dbReference type="Proteomes" id="UP000194857"/>
    </source>
</evidence>
<dbReference type="InterPro" id="IPR003353">
    <property type="entry name" value="PTS_IIB_fruc"/>
</dbReference>
<dbReference type="Proteomes" id="UP000194857">
    <property type="component" value="Unassembled WGS sequence"/>
</dbReference>
<dbReference type="Pfam" id="PF25554">
    <property type="entry name" value="PTS_EIIB_BC_N"/>
    <property type="match status" value="1"/>
</dbReference>
<comment type="subcellular location">
    <subcellularLocation>
        <location evidence="2">Cell inner membrane</location>
        <topology evidence="2">Multi-pass membrane protein</topology>
    </subcellularLocation>
</comment>
<comment type="catalytic activity">
    <reaction evidence="1">
        <text>D-fructose(out) + N(pros)-phospho-L-histidyl-[protein] = D-fructose 1-phosphate(in) + L-histidyl-[protein]</text>
        <dbReference type="Rhea" id="RHEA:49252"/>
        <dbReference type="Rhea" id="RHEA-COMP:9745"/>
        <dbReference type="Rhea" id="RHEA-COMP:9746"/>
        <dbReference type="ChEBI" id="CHEBI:29979"/>
        <dbReference type="ChEBI" id="CHEBI:37721"/>
        <dbReference type="ChEBI" id="CHEBI:58674"/>
        <dbReference type="ChEBI" id="CHEBI:64837"/>
        <dbReference type="EC" id="2.7.1.202"/>
    </reaction>
</comment>
<dbReference type="Gene3D" id="3.40.50.2300">
    <property type="match status" value="2"/>
</dbReference>
<evidence type="ECO:0000256" key="5">
    <source>
        <dbReference type="ARBA" id="ARBA00022475"/>
    </source>
</evidence>
<dbReference type="Proteomes" id="UP000644192">
    <property type="component" value="Unassembled WGS sequence"/>
</dbReference>
<evidence type="ECO:0000256" key="9">
    <source>
        <dbReference type="ARBA" id="ARBA00022683"/>
    </source>
</evidence>
<dbReference type="PROSITE" id="PS51099">
    <property type="entry name" value="PTS_EIIB_TYPE_2"/>
    <property type="match status" value="2"/>
</dbReference>
<evidence type="ECO:0000256" key="6">
    <source>
        <dbReference type="ARBA" id="ARBA00022553"/>
    </source>
</evidence>
<feature type="transmembrane region" description="Helical" evidence="14">
    <location>
        <begin position="289"/>
        <end position="306"/>
    </location>
</feature>
<dbReference type="PANTHER" id="PTHR30505:SF0">
    <property type="entry name" value="FRUCTOSE-LIKE PTS SYSTEM EIIBC COMPONENT-RELATED"/>
    <property type="match status" value="1"/>
</dbReference>
<proteinExistence type="predicted"/>
<feature type="transmembrane region" description="Helical" evidence="14">
    <location>
        <begin position="243"/>
        <end position="269"/>
    </location>
</feature>
<dbReference type="InterPro" id="IPR003501">
    <property type="entry name" value="PTS_EIIB_2/3"/>
</dbReference>
<evidence type="ECO:0000256" key="3">
    <source>
        <dbReference type="ARBA" id="ARBA00012799"/>
    </source>
</evidence>
<reference evidence="17" key="2">
    <citation type="submission" date="2020-01" db="EMBL/GenBank/DDBJ databases">
        <title>Bacteria Cultured from War Wounds Associated with the Conflict in Eastern Ukraine.</title>
        <authorList>
            <person name="Snesrud E."/>
            <person name="Galac M.R."/>
            <person name="Mc Gann P."/>
            <person name="Valentine K."/>
            <person name="Viacheslav K."/>
        </authorList>
    </citation>
    <scope>NUCLEOTIDE SEQUENCE</scope>
    <source>
        <strain evidence="17">VNMU148</strain>
    </source>
</reference>
<accession>A0A1S1C8J9</accession>
<evidence type="ECO:0000256" key="7">
    <source>
        <dbReference type="ARBA" id="ARBA00022597"/>
    </source>
</evidence>
<keyword evidence="8 17" id="KW-0808">Transferase</keyword>
<dbReference type="InterPro" id="IPR050864">
    <property type="entry name" value="Bacterial_PTS_Sugar_Transport"/>
</dbReference>
<dbReference type="AlphaFoldDB" id="A0A069Q684"/>
<keyword evidence="11" id="KW-0418">Kinase</keyword>
<dbReference type="FunFam" id="3.40.50.2300:FF:000494">
    <property type="entry name" value="PTS system fructose-specific transporter subunit IIBC"/>
    <property type="match status" value="1"/>
</dbReference>
<dbReference type="GO" id="GO:0005351">
    <property type="term" value="F:carbohydrate:proton symporter activity"/>
    <property type="evidence" value="ECO:0007669"/>
    <property type="project" value="InterPro"/>
</dbReference>
<dbReference type="EC" id="2.7.1.202" evidence="3"/>
<evidence type="ECO:0000256" key="1">
    <source>
        <dbReference type="ARBA" id="ARBA00001401"/>
    </source>
</evidence>
<dbReference type="CDD" id="cd05569">
    <property type="entry name" value="PTS_IIB_fructose"/>
    <property type="match status" value="2"/>
</dbReference>
<dbReference type="GO" id="GO:0090563">
    <property type="term" value="F:protein-phosphocysteine-sugar phosphotransferase activity"/>
    <property type="evidence" value="ECO:0007669"/>
    <property type="project" value="TreeGrafter"/>
</dbReference>
<keyword evidence="13 14" id="KW-0472">Membrane</keyword>
<sequence length="585" mass="58985">MKLAIVTACPGGQVTSVLAARLLRGAAERLGWETCVEANAGSRPEGELSAEQIAEADWVLLVGVEPLAAARFVGKPVYRARPAEALADPRAFLQRAAALASVEVAGDEAGLVAPEAGAAPRIVAVTACPTGVAHTFMAAEALQLAAGQLGFALQVETQGSVGARNPLDPADIAAADVVLLAADIDVDTARFAGKKIYRCGTGVALKQARATLERALAEGQVESAGAASAVVARDEKRGVYKHLLTGVSFMLPMVVAGGLLIALSLAFGIDAYKQPGSLAAVLRTVGDTAFVLMVPMLAGYIAYSIADRPGLAPGMLGGLLAGTLGAGFIGGIVAGFIAGYAARAISHGLRLPASLEALKPILVIPLLASLVTGLLMLYVVGKPVAGMLAALTGFLDGMGTSNAILLGLLLGGMMCVDLGGPVNKAAYAFSVGLLSSHSYAPMAAVMAAGMVPPIGMGLATLLARRKFAESERQAGKAASVLGLCFISEGAIPFAAKDPLRVIPASIAGGALTGALSMYFGCKLQAPHGGLFVMLVPNAINHALAYLLAIVAGSLLTGLLYAVLKRGAEPGLALGTSSSREPAAGG</sequence>
<evidence type="ECO:0000256" key="13">
    <source>
        <dbReference type="ARBA" id="ARBA00023136"/>
    </source>
</evidence>
<dbReference type="GO" id="GO:0016301">
    <property type="term" value="F:kinase activity"/>
    <property type="evidence" value="ECO:0007669"/>
    <property type="project" value="UniProtKB-KW"/>
</dbReference>
<dbReference type="InterPro" id="IPR003352">
    <property type="entry name" value="PTS_EIIC"/>
</dbReference>
<feature type="transmembrane region" description="Helical" evidence="14">
    <location>
        <begin position="542"/>
        <end position="563"/>
    </location>
</feature>
<keyword evidence="6" id="KW-0597">Phosphoprotein</keyword>
<dbReference type="EMBL" id="WXZT01000001">
    <property type="protein sequence ID" value="MZZ11086.1"/>
    <property type="molecule type" value="Genomic_DNA"/>
</dbReference>
<dbReference type="Pfam" id="PF02378">
    <property type="entry name" value="PTS_EIIC"/>
    <property type="match status" value="1"/>
</dbReference>
<dbReference type="OMA" id="CKLMAPH"/>
<feature type="domain" description="PTS EIIB type-2" evidence="15">
    <location>
        <begin position="1"/>
        <end position="98"/>
    </location>
</feature>
<organism evidence="17 20">
    <name type="scientific">Pseudomonas aeruginosa</name>
    <dbReference type="NCBI Taxonomy" id="287"/>
    <lineage>
        <taxon>Bacteria</taxon>
        <taxon>Pseudomonadati</taxon>
        <taxon>Pseudomonadota</taxon>
        <taxon>Gammaproteobacteria</taxon>
        <taxon>Pseudomonadales</taxon>
        <taxon>Pseudomonadaceae</taxon>
        <taxon>Pseudomonas</taxon>
    </lineage>
</organism>
<comment type="caution">
    <text evidence="17">The sequence shown here is derived from an EMBL/GenBank/DDBJ whole genome shotgun (WGS) entry which is preliminary data.</text>
</comment>
<keyword evidence="5" id="KW-1003">Cell membrane</keyword>
<reference evidence="18 19" key="1">
    <citation type="submission" date="2017-05" db="EMBL/GenBank/DDBJ databases">
        <authorList>
            <person name="Song R."/>
            <person name="Chenine A.L."/>
            <person name="Ruprecht R.M."/>
        </authorList>
    </citation>
    <scope>NUCLEOTIDE SEQUENCE [LARGE SCALE GENOMIC DNA]</scope>
    <source>
        <strain evidence="18 19">S567_C10_BS</strain>
    </source>
</reference>
<accession>A0A069Q684</accession>
<dbReference type="eggNOG" id="COG1445">
    <property type="taxonomic scope" value="Bacteria"/>
</dbReference>
<dbReference type="GO" id="GO:0005886">
    <property type="term" value="C:plasma membrane"/>
    <property type="evidence" value="ECO:0007669"/>
    <property type="project" value="UniProtKB-SubCell"/>
</dbReference>
<dbReference type="RefSeq" id="WP_003107161.1">
    <property type="nucleotide sequence ID" value="NZ_AP014651.1"/>
</dbReference>
<keyword evidence="12 14" id="KW-1133">Transmembrane helix</keyword>
<dbReference type="EMBL" id="NFFZ01000010">
    <property type="protein sequence ID" value="OTI59743.1"/>
    <property type="molecule type" value="Genomic_DNA"/>
</dbReference>
<feature type="domain" description="PTS EIIB type-2" evidence="15">
    <location>
        <begin position="122"/>
        <end position="217"/>
    </location>
</feature>
<dbReference type="NCBIfam" id="TIGR01427">
    <property type="entry name" value="PTS_IIC_fructo"/>
    <property type="match status" value="1"/>
</dbReference>
<keyword evidence="10 14" id="KW-0812">Transmembrane</keyword>
<evidence type="ECO:0000259" key="15">
    <source>
        <dbReference type="PROSITE" id="PS51099"/>
    </source>
</evidence>
<feature type="transmembrane region" description="Helical" evidence="14">
    <location>
        <begin position="439"/>
        <end position="462"/>
    </location>
</feature>
<dbReference type="PROSITE" id="PS51104">
    <property type="entry name" value="PTS_EIIC_TYPE_2"/>
    <property type="match status" value="1"/>
</dbReference>
<evidence type="ECO:0000256" key="10">
    <source>
        <dbReference type="ARBA" id="ARBA00022692"/>
    </source>
</evidence>
<feature type="transmembrane region" description="Helical" evidence="14">
    <location>
        <begin position="501"/>
        <end position="521"/>
    </location>
</feature>
<dbReference type="InterPro" id="IPR013014">
    <property type="entry name" value="PTS_EIIC_2"/>
</dbReference>
<keyword evidence="7" id="KW-0762">Sugar transport</keyword>
<evidence type="ECO:0000256" key="11">
    <source>
        <dbReference type="ARBA" id="ARBA00022777"/>
    </source>
</evidence>
<feature type="transmembrane region" description="Helical" evidence="14">
    <location>
        <begin position="361"/>
        <end position="381"/>
    </location>
</feature>
<evidence type="ECO:0000256" key="2">
    <source>
        <dbReference type="ARBA" id="ARBA00004429"/>
    </source>
</evidence>
<evidence type="ECO:0000313" key="20">
    <source>
        <dbReference type="Proteomes" id="UP000644192"/>
    </source>
</evidence>
<gene>
    <name evidence="18" type="ORF">CAZ10_19760</name>
    <name evidence="17" type="ORF">GUL26_02380</name>
</gene>
<evidence type="ECO:0000259" key="16">
    <source>
        <dbReference type="PROSITE" id="PS51104"/>
    </source>
</evidence>
<dbReference type="Pfam" id="PF02302">
    <property type="entry name" value="PTS_IIB"/>
    <property type="match status" value="1"/>
</dbReference>
<dbReference type="SUPFAM" id="SSF52794">
    <property type="entry name" value="PTS system IIB component-like"/>
    <property type="match status" value="2"/>
</dbReference>
<dbReference type="InterPro" id="IPR006327">
    <property type="entry name" value="PTS_IIC_fruc"/>
</dbReference>
<dbReference type="FunFam" id="3.40.50.2300:FF:000014">
    <property type="entry name" value="PTS system fructose-like transporter subunit IIB"/>
    <property type="match status" value="1"/>
</dbReference>
<evidence type="ECO:0000256" key="4">
    <source>
        <dbReference type="ARBA" id="ARBA00022448"/>
    </source>
</evidence>
<dbReference type="NCBIfam" id="TIGR00829">
    <property type="entry name" value="FRU"/>
    <property type="match status" value="1"/>
</dbReference>
<evidence type="ECO:0000313" key="17">
    <source>
        <dbReference type="EMBL" id="MZZ11086.1"/>
    </source>
</evidence>
<dbReference type="PANTHER" id="PTHR30505">
    <property type="entry name" value="FRUCTOSE-LIKE PERMEASE"/>
    <property type="match status" value="1"/>
</dbReference>
<evidence type="ECO:0000256" key="8">
    <source>
        <dbReference type="ARBA" id="ARBA00022679"/>
    </source>
</evidence>
<feature type="transmembrane region" description="Helical" evidence="14">
    <location>
        <begin position="318"/>
        <end position="341"/>
    </location>
</feature>
<dbReference type="GO" id="GO:0022877">
    <property type="term" value="F:protein-N(PI)-phosphohistidine-fructose phosphotransferase system transporter activity"/>
    <property type="evidence" value="ECO:0007669"/>
    <property type="project" value="InterPro"/>
</dbReference>
<dbReference type="eggNOG" id="COG1299">
    <property type="taxonomic scope" value="Bacteria"/>
</dbReference>
<dbReference type="InterPro" id="IPR013011">
    <property type="entry name" value="PTS_EIIB_2"/>
</dbReference>
<keyword evidence="4" id="KW-0813">Transport</keyword>
<protein>
    <recommendedName>
        <fullName evidence="3">protein-N(pi)-phosphohistidine--D-fructose phosphotransferase</fullName>
        <ecNumber evidence="3">2.7.1.202</ecNumber>
    </recommendedName>
</protein>
<evidence type="ECO:0000313" key="18">
    <source>
        <dbReference type="EMBL" id="OTI59743.1"/>
    </source>
</evidence>